<dbReference type="InterPro" id="IPR021281">
    <property type="entry name" value="SNAPC2"/>
</dbReference>
<dbReference type="Pfam" id="PF11035">
    <property type="entry name" value="SNAPC2"/>
    <property type="match status" value="1"/>
</dbReference>
<feature type="compositionally biased region" description="Polar residues" evidence="1">
    <location>
        <begin position="48"/>
        <end position="62"/>
    </location>
</feature>
<reference evidence="2" key="2">
    <citation type="submission" date="2025-09" db="UniProtKB">
        <authorList>
            <consortium name="Ensembl"/>
        </authorList>
    </citation>
    <scope>IDENTIFICATION</scope>
</reference>
<dbReference type="GO" id="GO:0009301">
    <property type="term" value="P:snRNA transcription"/>
    <property type="evidence" value="ECO:0007669"/>
    <property type="project" value="InterPro"/>
</dbReference>
<reference evidence="2" key="1">
    <citation type="submission" date="2025-08" db="UniProtKB">
        <authorList>
            <consortium name="Ensembl"/>
        </authorList>
    </citation>
    <scope>IDENTIFICATION</scope>
</reference>
<evidence type="ECO:0000256" key="1">
    <source>
        <dbReference type="SAM" id="MobiDB-lite"/>
    </source>
</evidence>
<sequence>MYSCLTASADSVTATQLLSELKDGGGQTREQRDEASGGTAAEEVQPPAGSSSSQLQDSNQCKTVPPLNPFMVPLSLLMRRAENTDGERF</sequence>
<evidence type="ECO:0000313" key="3">
    <source>
        <dbReference type="Proteomes" id="UP000694383"/>
    </source>
</evidence>
<dbReference type="GO" id="GO:0016251">
    <property type="term" value="F:RNA polymerase II general transcription initiation factor activity"/>
    <property type="evidence" value="ECO:0007669"/>
    <property type="project" value="InterPro"/>
</dbReference>
<protein>
    <submittedName>
        <fullName evidence="2">Uncharacterized protein</fullName>
    </submittedName>
</protein>
<feature type="region of interest" description="Disordered" evidence="1">
    <location>
        <begin position="20"/>
        <end position="68"/>
    </location>
</feature>
<proteinExistence type="predicted"/>
<dbReference type="AlphaFoldDB" id="A0A8C7WXD6"/>
<dbReference type="Proteomes" id="UP000694383">
    <property type="component" value="Unplaced"/>
</dbReference>
<keyword evidence="3" id="KW-1185">Reference proteome</keyword>
<organism evidence="2 3">
    <name type="scientific">Oryzias sinensis</name>
    <name type="common">Chinese medaka</name>
    <dbReference type="NCBI Taxonomy" id="183150"/>
    <lineage>
        <taxon>Eukaryota</taxon>
        <taxon>Metazoa</taxon>
        <taxon>Chordata</taxon>
        <taxon>Craniata</taxon>
        <taxon>Vertebrata</taxon>
        <taxon>Euteleostomi</taxon>
        <taxon>Actinopterygii</taxon>
        <taxon>Neopterygii</taxon>
        <taxon>Teleostei</taxon>
        <taxon>Neoteleostei</taxon>
        <taxon>Acanthomorphata</taxon>
        <taxon>Ovalentaria</taxon>
        <taxon>Atherinomorphae</taxon>
        <taxon>Beloniformes</taxon>
        <taxon>Adrianichthyidae</taxon>
        <taxon>Oryziinae</taxon>
        <taxon>Oryzias</taxon>
    </lineage>
</organism>
<name>A0A8C7WXD6_9TELE</name>
<dbReference type="Ensembl" id="ENSOSIT00000005147.1">
    <property type="protein sequence ID" value="ENSOSIP00000004816.1"/>
    <property type="gene ID" value="ENSOSIG00000003292.1"/>
</dbReference>
<evidence type="ECO:0000313" key="2">
    <source>
        <dbReference type="Ensembl" id="ENSOSIP00000004816.1"/>
    </source>
</evidence>
<accession>A0A8C7WXD6</accession>